<comment type="similarity">
    <text evidence="2">Belongs to the GmhB family.</text>
</comment>
<keyword evidence="9" id="KW-1185">Reference proteome</keyword>
<accession>A0A545AX83</accession>
<dbReference type="NCBIfam" id="TIGR01662">
    <property type="entry name" value="HAD-SF-IIIA"/>
    <property type="match status" value="1"/>
</dbReference>
<gene>
    <name evidence="8" type="ORF">FL583_05455</name>
</gene>
<dbReference type="GO" id="GO:0005975">
    <property type="term" value="P:carbohydrate metabolic process"/>
    <property type="evidence" value="ECO:0007669"/>
    <property type="project" value="InterPro"/>
</dbReference>
<sequence>MRHVPARSAFAPDAWVYVDPARPRPRDSGSGLPRAVLFDRDGTLTEDDPPYNGDPDNVVLRPGAKEAVLLLRARRIAVGVVSNQSGVGRGLLTRAQVESVADRIQHLLDDPLDVWTFCPHTPGEGCACRKPEPGMVLAGTEALGVDPADTVVIGDIGADLGAAAAAGAGGILVPTPVTRAEEIAAAPGTAPDLFSAVSHLLRPGPRSLPLAREVSR</sequence>
<evidence type="ECO:0000256" key="5">
    <source>
        <dbReference type="ARBA" id="ARBA00022801"/>
    </source>
</evidence>
<keyword evidence="6" id="KW-0119">Carbohydrate metabolism</keyword>
<organism evidence="8 9">
    <name type="scientific">Cryptosporangium phraense</name>
    <dbReference type="NCBI Taxonomy" id="2593070"/>
    <lineage>
        <taxon>Bacteria</taxon>
        <taxon>Bacillati</taxon>
        <taxon>Actinomycetota</taxon>
        <taxon>Actinomycetes</taxon>
        <taxon>Cryptosporangiales</taxon>
        <taxon>Cryptosporangiaceae</taxon>
        <taxon>Cryptosporangium</taxon>
    </lineage>
</organism>
<proteinExistence type="inferred from homology"/>
<keyword evidence="3" id="KW-0963">Cytoplasm</keyword>
<evidence type="ECO:0000256" key="7">
    <source>
        <dbReference type="ARBA" id="ARBA00031828"/>
    </source>
</evidence>
<protein>
    <recommendedName>
        <fullName evidence="7">D,D-heptose 1,7-bisphosphate phosphatase</fullName>
    </recommendedName>
</protein>
<keyword evidence="4" id="KW-0479">Metal-binding</keyword>
<dbReference type="SUPFAM" id="SSF56784">
    <property type="entry name" value="HAD-like"/>
    <property type="match status" value="1"/>
</dbReference>
<dbReference type="NCBIfam" id="TIGR01656">
    <property type="entry name" value="Histidinol-ppas"/>
    <property type="match status" value="1"/>
</dbReference>
<dbReference type="Pfam" id="PF13242">
    <property type="entry name" value="Hydrolase_like"/>
    <property type="match status" value="1"/>
</dbReference>
<dbReference type="GO" id="GO:0005737">
    <property type="term" value="C:cytoplasm"/>
    <property type="evidence" value="ECO:0007669"/>
    <property type="project" value="UniProtKB-SubCell"/>
</dbReference>
<dbReference type="AlphaFoldDB" id="A0A545AX83"/>
<dbReference type="GO" id="GO:0016791">
    <property type="term" value="F:phosphatase activity"/>
    <property type="evidence" value="ECO:0007669"/>
    <property type="project" value="InterPro"/>
</dbReference>
<dbReference type="InterPro" id="IPR006549">
    <property type="entry name" value="HAD-SF_hydro_IIIA"/>
</dbReference>
<dbReference type="Gene3D" id="3.40.50.1000">
    <property type="entry name" value="HAD superfamily/HAD-like"/>
    <property type="match status" value="1"/>
</dbReference>
<comment type="subcellular location">
    <subcellularLocation>
        <location evidence="1">Cytoplasm</location>
    </subcellularLocation>
</comment>
<keyword evidence="5 8" id="KW-0378">Hydrolase</keyword>
<dbReference type="OrthoDB" id="9781367at2"/>
<evidence type="ECO:0000256" key="2">
    <source>
        <dbReference type="ARBA" id="ARBA00005628"/>
    </source>
</evidence>
<evidence type="ECO:0000313" key="8">
    <source>
        <dbReference type="EMBL" id="TQS45942.1"/>
    </source>
</evidence>
<dbReference type="PANTHER" id="PTHR42891:SF1">
    <property type="entry name" value="D-GLYCERO-BETA-D-MANNO-HEPTOSE-1,7-BISPHOSPHATE 7-PHOSPHATASE"/>
    <property type="match status" value="1"/>
</dbReference>
<dbReference type="InterPro" id="IPR006543">
    <property type="entry name" value="Histidinol-phos"/>
</dbReference>
<dbReference type="EMBL" id="VIRS01000003">
    <property type="protein sequence ID" value="TQS45942.1"/>
    <property type="molecule type" value="Genomic_DNA"/>
</dbReference>
<evidence type="ECO:0000256" key="6">
    <source>
        <dbReference type="ARBA" id="ARBA00023277"/>
    </source>
</evidence>
<evidence type="ECO:0000256" key="1">
    <source>
        <dbReference type="ARBA" id="ARBA00004496"/>
    </source>
</evidence>
<dbReference type="InterPro" id="IPR004446">
    <property type="entry name" value="Heptose_bisP_phosphatase"/>
</dbReference>
<dbReference type="RefSeq" id="WP_142703349.1">
    <property type="nucleotide sequence ID" value="NZ_VIRS01000003.1"/>
</dbReference>
<dbReference type="InterPro" id="IPR023214">
    <property type="entry name" value="HAD_sf"/>
</dbReference>
<dbReference type="PANTHER" id="PTHR42891">
    <property type="entry name" value="D-GLYCERO-BETA-D-MANNO-HEPTOSE-1,7-BISPHOSPHATE 7-PHOSPHATASE"/>
    <property type="match status" value="1"/>
</dbReference>
<evidence type="ECO:0000313" key="9">
    <source>
        <dbReference type="Proteomes" id="UP000317982"/>
    </source>
</evidence>
<evidence type="ECO:0000256" key="4">
    <source>
        <dbReference type="ARBA" id="ARBA00022723"/>
    </source>
</evidence>
<dbReference type="InterPro" id="IPR036412">
    <property type="entry name" value="HAD-like_sf"/>
</dbReference>
<dbReference type="GO" id="GO:0046872">
    <property type="term" value="F:metal ion binding"/>
    <property type="evidence" value="ECO:0007669"/>
    <property type="project" value="UniProtKB-KW"/>
</dbReference>
<dbReference type="Proteomes" id="UP000317982">
    <property type="component" value="Unassembled WGS sequence"/>
</dbReference>
<reference evidence="8 9" key="1">
    <citation type="submission" date="2019-07" db="EMBL/GenBank/DDBJ databases">
        <title>Cryptosporangium phraense sp. nov., isolated from plant litter.</title>
        <authorList>
            <person name="Suriyachadkun C."/>
        </authorList>
    </citation>
    <scope>NUCLEOTIDE SEQUENCE [LARGE SCALE GENOMIC DNA]</scope>
    <source>
        <strain evidence="8 9">A-T 5661</strain>
    </source>
</reference>
<name>A0A545AX83_9ACTN</name>
<evidence type="ECO:0000256" key="3">
    <source>
        <dbReference type="ARBA" id="ARBA00022490"/>
    </source>
</evidence>
<comment type="caution">
    <text evidence="8">The sequence shown here is derived from an EMBL/GenBank/DDBJ whole genome shotgun (WGS) entry which is preliminary data.</text>
</comment>
<dbReference type="InParanoid" id="A0A545AX83"/>